<keyword evidence="8" id="KW-0862">Zinc</keyword>
<dbReference type="FunFam" id="4.10.860.120:FF:000004">
    <property type="entry name" value="DNA-directed RNA polymerase subunit"/>
    <property type="match status" value="1"/>
</dbReference>
<dbReference type="PANTHER" id="PTHR48446">
    <property type="entry name" value="DNA-DIRECTED RNA POLYMERASE SUBUNIT BETA' N-TERMINAL SECTION"/>
    <property type="match status" value="1"/>
</dbReference>
<evidence type="ECO:0000256" key="10">
    <source>
        <dbReference type="ARBA" id="ARBA00023163"/>
    </source>
</evidence>
<feature type="domain" description="RNA polymerase N-terminal" evidence="14">
    <location>
        <begin position="245"/>
        <end position="551"/>
    </location>
</feature>
<dbReference type="STRING" id="48709.A0A1D2NL42"/>
<dbReference type="Gene3D" id="1.10.150.390">
    <property type="match status" value="1"/>
</dbReference>
<dbReference type="SUPFAM" id="SSF64484">
    <property type="entry name" value="beta and beta-prime subunits of DNA dependent RNA-polymerase"/>
    <property type="match status" value="1"/>
</dbReference>
<evidence type="ECO:0000256" key="5">
    <source>
        <dbReference type="ARBA" id="ARBA00022679"/>
    </source>
</evidence>
<comment type="subcellular location">
    <subcellularLocation>
        <location evidence="1">Nucleus</location>
    </subcellularLocation>
</comment>
<dbReference type="PANTHER" id="PTHR48446:SF1">
    <property type="entry name" value="DNA-DIRECTED RNA POLYMERASE SUBUNIT BETA' N-TERMINAL SECTION"/>
    <property type="match status" value="1"/>
</dbReference>
<reference evidence="15 16" key="1">
    <citation type="journal article" date="2016" name="Genome Biol. Evol.">
        <title>Gene Family Evolution Reflects Adaptation to Soil Environmental Stressors in the Genome of the Collembolan Orchesella cincta.</title>
        <authorList>
            <person name="Faddeeva-Vakhrusheva A."/>
            <person name="Derks M.F."/>
            <person name="Anvar S.Y."/>
            <person name="Agamennone V."/>
            <person name="Suring W."/>
            <person name="Smit S."/>
            <person name="van Straalen N.M."/>
            <person name="Roelofs D."/>
        </authorList>
    </citation>
    <scope>NUCLEOTIDE SEQUENCE [LARGE SCALE GENOMIC DNA]</scope>
    <source>
        <tissue evidence="15">Mixed pool</tissue>
    </source>
</reference>
<keyword evidence="9" id="KW-0460">Magnesium</keyword>
<evidence type="ECO:0000256" key="13">
    <source>
        <dbReference type="RuleBase" id="RU004279"/>
    </source>
</evidence>
<dbReference type="Gene3D" id="1.10.132.30">
    <property type="match status" value="1"/>
</dbReference>
<evidence type="ECO:0000256" key="4">
    <source>
        <dbReference type="ARBA" id="ARBA00022478"/>
    </source>
</evidence>
<dbReference type="InterPro" id="IPR038120">
    <property type="entry name" value="Rpb1_funnel_sf"/>
</dbReference>
<sequence length="1343" mass="149825">MVKEQFRENRNCYRVASVRFSVGSAEDTARQGHLRVVAKHLYQQDGMRTPVSHGVLDRRMGTCGKDSKCSTCGKGLQDCVGHFGYLDLELPVFHCGYFGMTLNILQCICKECGSLLLKPEDKELWRVKSSKPNVPYLAKKAMRKKIITLAKKMHICAYCGAPNGVVKKCGMLKIAHDKYRYAKNGEEVKNLGQEFEKATAGKFSQLDPTIDVLTPLIVKSLFERISMSDASLLLMGSDSGSGAPADLILTRIPVPPICIRPSVVSELKAGTTEDDITMKLSEICFLNEVLTKHRESGAKVEMIAEDWDFIQMQCALVINSEMSGLPAQHMGKKKTGRGFVQRLKGKQGRFRGNLSGKRVDFSGRSVISPDPNLRIQQVGVPVHMAKILTYPERVTPHNIEWLRKRVRNGPDVHPGANFIESKDKSFRKFLKYGDRERIAAELKYGDIVERHACDEDVVLFNRQPSLHRLSIMCHKAKIVQGRTLRFNECVCAPYNADFDGDEMNLHLPQTEEAKAEALTLMANEANLVTPRNGELIISATQDFLTGAYLLTNKNVFFSKLEAARIICWAAADKNEFVELPPPAILKPMQLWTGKQLISVVFRPNKHSKINLNMRAKGKNYSGSKEEMDINDTFVVVHNSELMAGALDKATLGSGAKANVFYVLLKDWGKESACLAMYRLARITSNYLMNRGFSIGIGDVTPGTRLVDEKKKLVMSGYNKCFEMLSKPSETLESSEGAVLKALSDIRDSAGKLCVQELHKTNTPLIMAMSGSKGSNINISQMIACVGQQALNGKRVSEGFFMRSLPHFRRNDRGPEAKGFVANSFFSGLTPTEFFFHAMGGREGLVDTAVKTAETGYMQRRLVKALEDLCCNYDMSVRNAEGHVIQLCYGMDGLDPMLMEGKDKPVDFDRAYLNVRAEFTSRSEPYLSSSEKDTHYNTIAVELKYTSDERLCCQEFEADMKNYVSKNVFRSKQLISFLRNCWEKYFRSRMEPCTAVGALAAQSIGEPGTQMTLKTFHFAGVASMNITLGVPRIKEIINAAKNISTPVIEARLVREDPELGVRVKNQLQKTTLKEICDRIEEILLPNDFFILVHLNRKKLEKKHLTPDQVSQALMKNLKFKQHDAIRVIDNLLCIFPMDSAKSSSYFVAQNLLRILPKTQVSGTPGINRAIVSSNTDGTYKILAEGENFRGVLTSRGVCPIRSITNNIAQIQNVLGIEAARSSIIKEIQYTMESHGMSVDKRHLTLVADLMTCRGEVLGITRHGLAKMKESVLMLASFEKTADHLFEAAYHGQKDVIAGVSESIIMGLPAALGTGCMGIMEKTTPSKSLIERPMIFESVCRKLER</sequence>
<evidence type="ECO:0000256" key="12">
    <source>
        <dbReference type="ARBA" id="ARBA00048552"/>
    </source>
</evidence>
<evidence type="ECO:0000256" key="3">
    <source>
        <dbReference type="ARBA" id="ARBA00011206"/>
    </source>
</evidence>
<comment type="caution">
    <text evidence="15">The sequence shown here is derived from an EMBL/GenBank/DDBJ whole genome shotgun (WGS) entry which is preliminary data.</text>
</comment>
<dbReference type="FunFam" id="3.30.1490.180:FF:000002">
    <property type="entry name" value="DNA-directed RNA polymerase subunit"/>
    <property type="match status" value="1"/>
</dbReference>
<dbReference type="InterPro" id="IPR035697">
    <property type="entry name" value="RNAP_III_RPC1_N"/>
</dbReference>
<dbReference type="Proteomes" id="UP000094527">
    <property type="component" value="Unassembled WGS sequence"/>
</dbReference>
<protein>
    <recommendedName>
        <fullName evidence="13">DNA-directed RNA polymerase subunit</fullName>
        <ecNumber evidence="13">2.7.7.6</ecNumber>
    </recommendedName>
</protein>
<dbReference type="Pfam" id="PF05000">
    <property type="entry name" value="RNA_pol_Rpb1_4"/>
    <property type="match status" value="1"/>
</dbReference>
<evidence type="ECO:0000256" key="11">
    <source>
        <dbReference type="ARBA" id="ARBA00023242"/>
    </source>
</evidence>
<keyword evidence="16" id="KW-1185">Reference proteome</keyword>
<keyword evidence="4 13" id="KW-0240">DNA-directed RNA polymerase</keyword>
<keyword evidence="5 13" id="KW-0808">Transferase</keyword>
<comment type="similarity">
    <text evidence="2 13">Belongs to the RNA polymerase beta' chain family.</text>
</comment>
<dbReference type="OMA" id="AVCPPYN"/>
<keyword evidence="6 13" id="KW-0548">Nucleotidyltransferase</keyword>
<dbReference type="FunFam" id="1.10.150.390:FF:000004">
    <property type="entry name" value="DNA-directed RNA polymerase subunit"/>
    <property type="match status" value="1"/>
</dbReference>
<organism evidence="15 16">
    <name type="scientific">Orchesella cincta</name>
    <name type="common">Springtail</name>
    <name type="synonym">Podura cincta</name>
    <dbReference type="NCBI Taxonomy" id="48709"/>
    <lineage>
        <taxon>Eukaryota</taxon>
        <taxon>Metazoa</taxon>
        <taxon>Ecdysozoa</taxon>
        <taxon>Arthropoda</taxon>
        <taxon>Hexapoda</taxon>
        <taxon>Collembola</taxon>
        <taxon>Entomobryomorpha</taxon>
        <taxon>Entomobryoidea</taxon>
        <taxon>Orchesellidae</taxon>
        <taxon>Orchesellinae</taxon>
        <taxon>Orchesella</taxon>
    </lineage>
</organism>
<evidence type="ECO:0000256" key="9">
    <source>
        <dbReference type="ARBA" id="ARBA00022842"/>
    </source>
</evidence>
<dbReference type="Pfam" id="PF04998">
    <property type="entry name" value="RNA_pol_Rpb1_5"/>
    <property type="match status" value="1"/>
</dbReference>
<dbReference type="SMART" id="SM00663">
    <property type="entry name" value="RPOLA_N"/>
    <property type="match status" value="1"/>
</dbReference>
<dbReference type="CDD" id="cd02736">
    <property type="entry name" value="RNAP_III_Rpc1_C"/>
    <property type="match status" value="1"/>
</dbReference>
<dbReference type="InterPro" id="IPR035698">
    <property type="entry name" value="RNAP_III_Rpc1_C"/>
</dbReference>
<dbReference type="FunFam" id="2.40.40.20:FF:000019">
    <property type="entry name" value="DNA-directed RNA polymerase II subunit RPB1"/>
    <property type="match status" value="1"/>
</dbReference>
<dbReference type="Gene3D" id="6.20.50.80">
    <property type="match status" value="1"/>
</dbReference>
<evidence type="ECO:0000259" key="14">
    <source>
        <dbReference type="SMART" id="SM00663"/>
    </source>
</evidence>
<evidence type="ECO:0000313" key="15">
    <source>
        <dbReference type="EMBL" id="ODN05998.1"/>
    </source>
</evidence>
<dbReference type="NCBIfam" id="NF006336">
    <property type="entry name" value="PRK08566.1"/>
    <property type="match status" value="1"/>
</dbReference>
<dbReference type="InterPro" id="IPR007066">
    <property type="entry name" value="RNA_pol_Rpb1_3"/>
</dbReference>
<comment type="catalytic activity">
    <reaction evidence="12 13">
        <text>RNA(n) + a ribonucleoside 5'-triphosphate = RNA(n+1) + diphosphate</text>
        <dbReference type="Rhea" id="RHEA:21248"/>
        <dbReference type="Rhea" id="RHEA-COMP:14527"/>
        <dbReference type="Rhea" id="RHEA-COMP:17342"/>
        <dbReference type="ChEBI" id="CHEBI:33019"/>
        <dbReference type="ChEBI" id="CHEBI:61557"/>
        <dbReference type="ChEBI" id="CHEBI:140395"/>
        <dbReference type="EC" id="2.7.7.6"/>
    </reaction>
</comment>
<evidence type="ECO:0000256" key="1">
    <source>
        <dbReference type="ARBA" id="ARBA00004123"/>
    </source>
</evidence>
<dbReference type="Gene3D" id="1.10.274.100">
    <property type="entry name" value="RNA polymerase Rpb1, domain 3"/>
    <property type="match status" value="1"/>
</dbReference>
<dbReference type="GO" id="GO:0000428">
    <property type="term" value="C:DNA-directed RNA polymerase complex"/>
    <property type="evidence" value="ECO:0007669"/>
    <property type="project" value="UniProtKB-KW"/>
</dbReference>
<dbReference type="InterPro" id="IPR042102">
    <property type="entry name" value="RNA_pol_Rpb1_3_sf"/>
</dbReference>
<dbReference type="EC" id="2.7.7.6" evidence="13"/>
<dbReference type="Gene3D" id="6.10.250.2940">
    <property type="match status" value="1"/>
</dbReference>
<dbReference type="Gene3D" id="2.40.40.20">
    <property type="match status" value="1"/>
</dbReference>
<proteinExistence type="inferred from homology"/>
<evidence type="ECO:0000313" key="16">
    <source>
        <dbReference type="Proteomes" id="UP000094527"/>
    </source>
</evidence>
<keyword evidence="7" id="KW-0479">Metal-binding</keyword>
<dbReference type="Gene3D" id="4.10.860.120">
    <property type="entry name" value="RNA polymerase II, clamp domain"/>
    <property type="match status" value="1"/>
</dbReference>
<evidence type="ECO:0000256" key="8">
    <source>
        <dbReference type="ARBA" id="ARBA00022833"/>
    </source>
</evidence>
<dbReference type="Pfam" id="PF00623">
    <property type="entry name" value="RNA_pol_Rpb1_2"/>
    <property type="match status" value="1"/>
</dbReference>
<dbReference type="InterPro" id="IPR007083">
    <property type="entry name" value="RNA_pol_Rpb1_4"/>
</dbReference>
<dbReference type="Pfam" id="PF04983">
    <property type="entry name" value="RNA_pol_Rpb1_3"/>
    <property type="match status" value="1"/>
</dbReference>
<dbReference type="InterPro" id="IPR015700">
    <property type="entry name" value="RPC1"/>
</dbReference>
<dbReference type="Pfam" id="PF04997">
    <property type="entry name" value="RNA_pol_Rpb1_1"/>
    <property type="match status" value="1"/>
</dbReference>
<dbReference type="GO" id="GO:0006351">
    <property type="term" value="P:DNA-templated transcription"/>
    <property type="evidence" value="ECO:0007669"/>
    <property type="project" value="InterPro"/>
</dbReference>
<dbReference type="GO" id="GO:0003677">
    <property type="term" value="F:DNA binding"/>
    <property type="evidence" value="ECO:0007669"/>
    <property type="project" value="InterPro"/>
</dbReference>
<dbReference type="GO" id="GO:0003899">
    <property type="term" value="F:DNA-directed RNA polymerase activity"/>
    <property type="evidence" value="ECO:0007669"/>
    <property type="project" value="UniProtKB-EC"/>
</dbReference>
<evidence type="ECO:0000256" key="6">
    <source>
        <dbReference type="ARBA" id="ARBA00022695"/>
    </source>
</evidence>
<accession>A0A1D2NL42</accession>
<dbReference type="InterPro" id="IPR000722">
    <property type="entry name" value="RNA_pol_asu"/>
</dbReference>
<dbReference type="Gene3D" id="3.30.1490.180">
    <property type="entry name" value="RNA polymerase ii"/>
    <property type="match status" value="1"/>
</dbReference>
<evidence type="ECO:0000256" key="2">
    <source>
        <dbReference type="ARBA" id="ARBA00006460"/>
    </source>
</evidence>
<name>A0A1D2NL42_ORCCI</name>
<comment type="function">
    <text evidence="13">DNA-dependent RNA polymerase catalyzes the transcription of DNA into RNA using the four ribonucleoside triphosphates as substrates.</text>
</comment>
<dbReference type="EMBL" id="LJIJ01000012">
    <property type="protein sequence ID" value="ODN05998.1"/>
    <property type="molecule type" value="Genomic_DNA"/>
</dbReference>
<evidence type="ECO:0000256" key="7">
    <source>
        <dbReference type="ARBA" id="ARBA00022723"/>
    </source>
</evidence>
<dbReference type="CDD" id="cd02583">
    <property type="entry name" value="RNAP_III_RPC1_N"/>
    <property type="match status" value="1"/>
</dbReference>
<gene>
    <name evidence="15" type="ORF">Ocin01_00661</name>
</gene>
<dbReference type="FunFam" id="1.10.274.100:FF:000003">
    <property type="entry name" value="DNA-directed RNA polymerase subunit"/>
    <property type="match status" value="1"/>
</dbReference>
<dbReference type="GO" id="GO:0031981">
    <property type="term" value="C:nuclear lumen"/>
    <property type="evidence" value="ECO:0007669"/>
    <property type="project" value="UniProtKB-ARBA"/>
</dbReference>
<dbReference type="InterPro" id="IPR007081">
    <property type="entry name" value="RNA_pol_Rpb1_5"/>
</dbReference>
<dbReference type="InterPro" id="IPR006592">
    <property type="entry name" value="RNA_pol_N"/>
</dbReference>
<dbReference type="GO" id="GO:0046872">
    <property type="term" value="F:metal ion binding"/>
    <property type="evidence" value="ECO:0007669"/>
    <property type="project" value="UniProtKB-KW"/>
</dbReference>
<dbReference type="InterPro" id="IPR007080">
    <property type="entry name" value="RNA_pol_Rpb1_1"/>
</dbReference>
<keyword evidence="10 13" id="KW-0804">Transcription</keyword>
<keyword evidence="11" id="KW-0539">Nucleus</keyword>
<comment type="subunit">
    <text evidence="3">Component of the RNA polymerase III (Pol III) complex consisting of 17 subunits.</text>
</comment>
<dbReference type="InterPro" id="IPR044893">
    <property type="entry name" value="RNA_pol_Rpb1_clamp_domain"/>
</dbReference>
<dbReference type="OrthoDB" id="270392at2759"/>